<gene>
    <name evidence="1" type="ORF">SAMN05443550_12032</name>
</gene>
<accession>A0A1H4HKI3</accession>
<dbReference type="Gene3D" id="1.20.120.330">
    <property type="entry name" value="Nucleotidyltransferases domain 2"/>
    <property type="match status" value="1"/>
</dbReference>
<reference evidence="1 2" key="1">
    <citation type="submission" date="2016-10" db="EMBL/GenBank/DDBJ databases">
        <authorList>
            <person name="de Groot N.N."/>
        </authorList>
    </citation>
    <scope>NUCLEOTIDE SEQUENCE [LARGE SCALE GENOMIC DNA]</scope>
    <source>
        <strain evidence="1 2">DSM 19033</strain>
    </source>
</reference>
<dbReference type="EMBL" id="FNRA01000020">
    <property type="protein sequence ID" value="SEB21592.1"/>
    <property type="molecule type" value="Genomic_DNA"/>
</dbReference>
<dbReference type="STRING" id="425514.SAMN05443550_12032"/>
<keyword evidence="2" id="KW-1185">Reference proteome</keyword>
<dbReference type="Proteomes" id="UP000198850">
    <property type="component" value="Unassembled WGS sequence"/>
</dbReference>
<dbReference type="AlphaFoldDB" id="A0A1H4HKI3"/>
<organism evidence="1 2">
    <name type="scientific">Pedobacter hartonius</name>
    <dbReference type="NCBI Taxonomy" id="425514"/>
    <lineage>
        <taxon>Bacteria</taxon>
        <taxon>Pseudomonadati</taxon>
        <taxon>Bacteroidota</taxon>
        <taxon>Sphingobacteriia</taxon>
        <taxon>Sphingobacteriales</taxon>
        <taxon>Sphingobacteriaceae</taxon>
        <taxon>Pedobacter</taxon>
    </lineage>
</organism>
<name>A0A1H4HKI3_9SPHI</name>
<sequence>MSILLLQFQTTHSIKALLKFNLRLTTKLSLLMFDGSAEDERLLAVFEGAYLGYRYSEKYNIDTQDLNILFDKVKNLHASAEETFVNWMDNYERLINTTQNG</sequence>
<evidence type="ECO:0000313" key="2">
    <source>
        <dbReference type="Proteomes" id="UP000198850"/>
    </source>
</evidence>
<proteinExistence type="predicted"/>
<dbReference type="OrthoDB" id="726719at2"/>
<protein>
    <submittedName>
        <fullName evidence="1">Uncharacterized protein</fullName>
    </submittedName>
</protein>
<evidence type="ECO:0000313" key="1">
    <source>
        <dbReference type="EMBL" id="SEB21592.1"/>
    </source>
</evidence>
<dbReference type="RefSeq" id="WP_090560088.1">
    <property type="nucleotide sequence ID" value="NZ_FNRA01000020.1"/>
</dbReference>